<organism evidence="1 2">
    <name type="scientific">Hymenobacter guriensis</name>
    <dbReference type="NCBI Taxonomy" id="2793065"/>
    <lineage>
        <taxon>Bacteria</taxon>
        <taxon>Pseudomonadati</taxon>
        <taxon>Bacteroidota</taxon>
        <taxon>Cytophagia</taxon>
        <taxon>Cytophagales</taxon>
        <taxon>Hymenobacteraceae</taxon>
        <taxon>Hymenobacter</taxon>
    </lineage>
</organism>
<sequence>MENIERLEMLFAKLRSDNPFDFLQDHSQMTFIIHEILREWHARSPTGPFWMELVEPLTLKLSFASSSFESLVLGTTHGRYSDDPVRFPDLSSIYTLGRAQLEAYLTFFYLYIQPKSTDENKLRYWLYVVQSLTVRQTSDTDMLSQEMQKRKIEEANRIEMYKKYIEENAVFQGYSPSNKGRLLSGRTAKEVGWEKLMDAAKLKAISMKTYDLYANHAHCEYMSLIQLRAALTKPEEARPMIATAVKTSLMILSLFIRQLCDLLELKDVYNKLPEEAKLKMKIWSSVLLGESVDAEL</sequence>
<gene>
    <name evidence="1" type="ORF">I5L79_07995</name>
</gene>
<evidence type="ECO:0000313" key="2">
    <source>
        <dbReference type="Proteomes" id="UP000601099"/>
    </source>
</evidence>
<reference evidence="1 2" key="1">
    <citation type="submission" date="2020-11" db="EMBL/GenBank/DDBJ databases">
        <title>Hymenobacter sp.</title>
        <authorList>
            <person name="Kim M.K."/>
        </authorList>
    </citation>
    <scope>NUCLEOTIDE SEQUENCE [LARGE SCALE GENOMIC DNA]</scope>
    <source>
        <strain evidence="1 2">BT594</strain>
    </source>
</reference>
<evidence type="ECO:0000313" key="1">
    <source>
        <dbReference type="EMBL" id="MBG8553483.1"/>
    </source>
</evidence>
<proteinExistence type="predicted"/>
<comment type="caution">
    <text evidence="1">The sequence shown here is derived from an EMBL/GenBank/DDBJ whole genome shotgun (WGS) entry which is preliminary data.</text>
</comment>
<dbReference type="RefSeq" id="WP_196954513.1">
    <property type="nucleotide sequence ID" value="NZ_JADWYK010000004.1"/>
</dbReference>
<name>A0ABS0L1M6_9BACT</name>
<protein>
    <submittedName>
        <fullName evidence="1">Uncharacterized protein</fullName>
    </submittedName>
</protein>
<dbReference type="EMBL" id="JADWYK010000004">
    <property type="protein sequence ID" value="MBG8553483.1"/>
    <property type="molecule type" value="Genomic_DNA"/>
</dbReference>
<dbReference type="Proteomes" id="UP000601099">
    <property type="component" value="Unassembled WGS sequence"/>
</dbReference>
<keyword evidence="2" id="KW-1185">Reference proteome</keyword>
<accession>A0ABS0L1M6</accession>